<sequence length="251" mass="27372">MWSVSWALCAGDVRDAGELAIFRAKAAVQRRLLLMMLMLMVTSDWVRADGEPKVQPFHFPKTVLRGENVKVVCSAASGATPLNFQWLRDGQRLSSDGAQVSIKTFDDFSVLVVNNVGVAHNGNYTCSLKNHQGGDAFSSQLLVQGETEYKRGTTPLRRAAGLLQMEPHAGARAGYSRPEPGAQKRSSIDVPVPMMRETRKPTGVGANQEASAALADRCENGFLITANVGRTTCPVRARSVEGEREREWLGQ</sequence>
<feature type="non-terminal residue" evidence="1">
    <location>
        <position position="251"/>
    </location>
</feature>
<organism evidence="1 2">
    <name type="scientific">Ixodes persulcatus</name>
    <name type="common">Taiga tick</name>
    <dbReference type="NCBI Taxonomy" id="34615"/>
    <lineage>
        <taxon>Eukaryota</taxon>
        <taxon>Metazoa</taxon>
        <taxon>Ecdysozoa</taxon>
        <taxon>Arthropoda</taxon>
        <taxon>Chelicerata</taxon>
        <taxon>Arachnida</taxon>
        <taxon>Acari</taxon>
        <taxon>Parasitiformes</taxon>
        <taxon>Ixodida</taxon>
        <taxon>Ixodoidea</taxon>
        <taxon>Ixodidae</taxon>
        <taxon>Ixodinae</taxon>
        <taxon>Ixodes</taxon>
    </lineage>
</organism>
<reference evidence="1 2" key="1">
    <citation type="journal article" date="2020" name="Cell">
        <title>Large-Scale Comparative Analyses of Tick Genomes Elucidate Their Genetic Diversity and Vector Capacities.</title>
        <authorList>
            <consortium name="Tick Genome and Microbiome Consortium (TIGMIC)"/>
            <person name="Jia N."/>
            <person name="Wang J."/>
            <person name="Shi W."/>
            <person name="Du L."/>
            <person name="Sun Y."/>
            <person name="Zhan W."/>
            <person name="Jiang J.F."/>
            <person name="Wang Q."/>
            <person name="Zhang B."/>
            <person name="Ji P."/>
            <person name="Bell-Sakyi L."/>
            <person name="Cui X.M."/>
            <person name="Yuan T.T."/>
            <person name="Jiang B.G."/>
            <person name="Yang W.F."/>
            <person name="Lam T.T."/>
            <person name="Chang Q.C."/>
            <person name="Ding S.J."/>
            <person name="Wang X.J."/>
            <person name="Zhu J.G."/>
            <person name="Ruan X.D."/>
            <person name="Zhao L."/>
            <person name="Wei J.T."/>
            <person name="Ye R.Z."/>
            <person name="Que T.C."/>
            <person name="Du C.H."/>
            <person name="Zhou Y.H."/>
            <person name="Cheng J.X."/>
            <person name="Dai P.F."/>
            <person name="Guo W.B."/>
            <person name="Han X.H."/>
            <person name="Huang E.J."/>
            <person name="Li L.F."/>
            <person name="Wei W."/>
            <person name="Gao Y.C."/>
            <person name="Liu J.Z."/>
            <person name="Shao H.Z."/>
            <person name="Wang X."/>
            <person name="Wang C.C."/>
            <person name="Yang T.C."/>
            <person name="Huo Q.B."/>
            <person name="Li W."/>
            <person name="Chen H.Y."/>
            <person name="Chen S.E."/>
            <person name="Zhou L.G."/>
            <person name="Ni X.B."/>
            <person name="Tian J.H."/>
            <person name="Sheng Y."/>
            <person name="Liu T."/>
            <person name="Pan Y.S."/>
            <person name="Xia L.Y."/>
            <person name="Li J."/>
            <person name="Zhao F."/>
            <person name="Cao W.C."/>
        </authorList>
    </citation>
    <scope>NUCLEOTIDE SEQUENCE [LARGE SCALE GENOMIC DNA]</scope>
    <source>
        <strain evidence="1">Iper-2018</strain>
    </source>
</reference>
<protein>
    <submittedName>
        <fullName evidence="1">Uncharacterized protein</fullName>
    </submittedName>
</protein>
<dbReference type="EMBL" id="JABSTQ010009945">
    <property type="protein sequence ID" value="KAG0424715.1"/>
    <property type="molecule type" value="Genomic_DNA"/>
</dbReference>
<accession>A0AC60PVQ0</accession>
<comment type="caution">
    <text evidence="1">The sequence shown here is derived from an EMBL/GenBank/DDBJ whole genome shotgun (WGS) entry which is preliminary data.</text>
</comment>
<evidence type="ECO:0000313" key="1">
    <source>
        <dbReference type="EMBL" id="KAG0424715.1"/>
    </source>
</evidence>
<name>A0AC60PVQ0_IXOPE</name>
<gene>
    <name evidence="1" type="ORF">HPB47_028082</name>
</gene>
<evidence type="ECO:0000313" key="2">
    <source>
        <dbReference type="Proteomes" id="UP000805193"/>
    </source>
</evidence>
<dbReference type="Proteomes" id="UP000805193">
    <property type="component" value="Unassembled WGS sequence"/>
</dbReference>
<keyword evidence="2" id="KW-1185">Reference proteome</keyword>
<proteinExistence type="predicted"/>